<dbReference type="AlphaFoldDB" id="A0A8H2RIP2"/>
<protein>
    <submittedName>
        <fullName evidence="4">Lysine/arginine/ornithine-binding periplasmic protein</fullName>
    </submittedName>
</protein>
<dbReference type="SMART" id="SM00062">
    <property type="entry name" value="PBPb"/>
    <property type="match status" value="1"/>
</dbReference>
<keyword evidence="2" id="KW-0732">Signal</keyword>
<evidence type="ECO:0000256" key="1">
    <source>
        <dbReference type="ARBA" id="ARBA00010333"/>
    </source>
</evidence>
<dbReference type="SUPFAM" id="SSF53850">
    <property type="entry name" value="Periplasmic binding protein-like II"/>
    <property type="match status" value="1"/>
</dbReference>
<proteinExistence type="inferred from homology"/>
<evidence type="ECO:0000313" key="4">
    <source>
        <dbReference type="EMBL" id="VVP18382.1"/>
    </source>
</evidence>
<dbReference type="InterPro" id="IPR001638">
    <property type="entry name" value="Solute-binding_3/MltF_N"/>
</dbReference>
<dbReference type="PANTHER" id="PTHR35936:SF13">
    <property type="entry name" value="HISTIDINE-BINDING PERIPLASMIC PROTEIN"/>
    <property type="match status" value="1"/>
</dbReference>
<sequence>MECNSDDWLLPVDNNNKNGCGEDRIDSLPLSKSVVRRRRRIAINPNNPGLKKMNIKWLTLPALALLCCTTGASAKEWKELRFGVNPSYPPFESTTADGGVQGFGVDLGNAICAELKLTCVWVSNDFDGLIPGLKAGKFDAIESSMTVTDARKKQIDFTDRLYAGPTAIVTRKDSGLLPTAESLRGKTIGYMQGTIQETYAKAKLAPGGVKLRAYQNQDQVYADLVFGRLDASIQDKLQAQMSFLTSPQGADFHNSEGISDPLVPAEIAIGVRKDNEELKGMLNAAIKALHDKGIYAQIQQKHFGDLDLYNN</sequence>
<name>A0A8H2RIP2_PSEFL</name>
<dbReference type="Gene3D" id="3.40.190.10">
    <property type="entry name" value="Periplasmic binding protein-like II"/>
    <property type="match status" value="2"/>
</dbReference>
<accession>A0A8H2RIP2</accession>
<gene>
    <name evidence="4" type="primary">argT_3</name>
    <name evidence="4" type="ORF">PS900_03722</name>
</gene>
<dbReference type="Proteomes" id="UP000325723">
    <property type="component" value="Unassembled WGS sequence"/>
</dbReference>
<evidence type="ECO:0000259" key="3">
    <source>
        <dbReference type="SMART" id="SM00062"/>
    </source>
</evidence>
<dbReference type="EMBL" id="CABVIE010000011">
    <property type="protein sequence ID" value="VVP18382.1"/>
    <property type="molecule type" value="Genomic_DNA"/>
</dbReference>
<evidence type="ECO:0000256" key="2">
    <source>
        <dbReference type="ARBA" id="ARBA00022729"/>
    </source>
</evidence>
<reference evidence="4 5" key="1">
    <citation type="submission" date="2019-09" db="EMBL/GenBank/DDBJ databases">
        <authorList>
            <person name="Chandra G."/>
            <person name="Truman W A."/>
        </authorList>
    </citation>
    <scope>NUCLEOTIDE SEQUENCE [LARGE SCALE GENOMIC DNA]</scope>
    <source>
        <strain evidence="4">PS900</strain>
    </source>
</reference>
<feature type="domain" description="Solute-binding protein family 3/N-terminal" evidence="3">
    <location>
        <begin position="79"/>
        <end position="306"/>
    </location>
</feature>
<evidence type="ECO:0000313" key="5">
    <source>
        <dbReference type="Proteomes" id="UP000325723"/>
    </source>
</evidence>
<comment type="caution">
    <text evidence="4">The sequence shown here is derived from an EMBL/GenBank/DDBJ whole genome shotgun (WGS) entry which is preliminary data.</text>
</comment>
<dbReference type="Pfam" id="PF00497">
    <property type="entry name" value="SBP_bac_3"/>
    <property type="match status" value="1"/>
</dbReference>
<organism evidence="4 5">
    <name type="scientific">Pseudomonas fluorescens</name>
    <dbReference type="NCBI Taxonomy" id="294"/>
    <lineage>
        <taxon>Bacteria</taxon>
        <taxon>Pseudomonadati</taxon>
        <taxon>Pseudomonadota</taxon>
        <taxon>Gammaproteobacteria</taxon>
        <taxon>Pseudomonadales</taxon>
        <taxon>Pseudomonadaceae</taxon>
        <taxon>Pseudomonas</taxon>
    </lineage>
</organism>
<comment type="similarity">
    <text evidence="1">Belongs to the bacterial solute-binding protein 3 family.</text>
</comment>
<dbReference type="PANTHER" id="PTHR35936">
    <property type="entry name" value="MEMBRANE-BOUND LYTIC MUREIN TRANSGLYCOSYLASE F"/>
    <property type="match status" value="1"/>
</dbReference>